<dbReference type="Gene3D" id="1.50.40.10">
    <property type="entry name" value="Mitochondrial carrier domain"/>
    <property type="match status" value="3"/>
</dbReference>
<evidence type="ECO:0000256" key="6">
    <source>
        <dbReference type="ARBA" id="ARBA00022792"/>
    </source>
</evidence>
<feature type="repeat" description="Solcar" evidence="10">
    <location>
        <begin position="102"/>
        <end position="196"/>
    </location>
</feature>
<dbReference type="OrthoDB" id="6703404at2759"/>
<accession>A0A8J2MUL8</accession>
<keyword evidence="4 10" id="KW-0812">Transmembrane</keyword>
<comment type="caution">
    <text evidence="12">The sequence shown here is derived from an EMBL/GenBank/DDBJ whole genome shotgun (WGS) entry which is preliminary data.</text>
</comment>
<gene>
    <name evidence="12" type="ORF">HICCMSTLAB_LOCUS13433</name>
</gene>
<keyword evidence="3 11" id="KW-0813">Transport</keyword>
<evidence type="ECO:0000256" key="5">
    <source>
        <dbReference type="ARBA" id="ARBA00022737"/>
    </source>
</evidence>
<evidence type="ECO:0000256" key="10">
    <source>
        <dbReference type="PROSITE-ProRule" id="PRU00282"/>
    </source>
</evidence>
<dbReference type="GO" id="GO:0005743">
    <property type="term" value="C:mitochondrial inner membrane"/>
    <property type="evidence" value="ECO:0007669"/>
    <property type="project" value="UniProtKB-SubCell"/>
</dbReference>
<name>A0A8J2MUL8_COTCN</name>
<dbReference type="InterPro" id="IPR051508">
    <property type="entry name" value="Mito_Carrier_Antiporter"/>
</dbReference>
<keyword evidence="13" id="KW-1185">Reference proteome</keyword>
<dbReference type="PANTHER" id="PTHR45928">
    <property type="entry name" value="RE38146P"/>
    <property type="match status" value="1"/>
</dbReference>
<keyword evidence="7" id="KW-1133">Transmembrane helix</keyword>
<dbReference type="PANTHER" id="PTHR45928:SF1">
    <property type="entry name" value="RE38146P"/>
    <property type="match status" value="1"/>
</dbReference>
<feature type="repeat" description="Solcar" evidence="10">
    <location>
        <begin position="304"/>
        <end position="397"/>
    </location>
</feature>
<feature type="repeat" description="Solcar" evidence="10">
    <location>
        <begin position="445"/>
        <end position="536"/>
    </location>
</feature>
<feature type="repeat" description="Solcar" evidence="10">
    <location>
        <begin position="3"/>
        <end position="92"/>
    </location>
</feature>
<organism evidence="12 13">
    <name type="scientific">Cotesia congregata</name>
    <name type="common">Parasitoid wasp</name>
    <name type="synonym">Apanteles congregatus</name>
    <dbReference type="NCBI Taxonomy" id="51543"/>
    <lineage>
        <taxon>Eukaryota</taxon>
        <taxon>Metazoa</taxon>
        <taxon>Ecdysozoa</taxon>
        <taxon>Arthropoda</taxon>
        <taxon>Hexapoda</taxon>
        <taxon>Insecta</taxon>
        <taxon>Pterygota</taxon>
        <taxon>Neoptera</taxon>
        <taxon>Endopterygota</taxon>
        <taxon>Hymenoptera</taxon>
        <taxon>Apocrita</taxon>
        <taxon>Ichneumonoidea</taxon>
        <taxon>Braconidae</taxon>
        <taxon>Microgastrinae</taxon>
        <taxon>Cotesia</taxon>
    </lineage>
</organism>
<evidence type="ECO:0000256" key="9">
    <source>
        <dbReference type="ARBA" id="ARBA00023136"/>
    </source>
</evidence>
<evidence type="ECO:0000256" key="8">
    <source>
        <dbReference type="ARBA" id="ARBA00023128"/>
    </source>
</evidence>
<dbReference type="SUPFAM" id="SSF103506">
    <property type="entry name" value="Mitochondrial carrier"/>
    <property type="match status" value="2"/>
</dbReference>
<sequence>LGAEFVLGATSAVGAGIFTNPIDVIKIRLQLQGELEARGSYKKYYKNTFHAGYMIVKHEGIRGLQSGIASALAFQVVLNGIRLGSYKISRTYGITVNEDGQTNIVSTALVSGLAGCVGAVLGSPFYLVKTQMQAQTAETSIAVGFQHGHASEWSAFQLLWREAGFAGLYQRWYANIPRVFVGSATQLTAFSLVGDWLKTFSIFNGHPLMLTFCSAVIGGSSVALTMQPFDVVATRLYNQGSDSKGQGILYKNFLDALIKISRTEGLYGLYKGTFPTWMRIAPHTVLCLCFYEHLERIYDELIAKKILVEYLIGATAAMGAGIFTNPIDVIKVRLQMQGELLRQGTYIPLYKSTFHAAYVIASHEGIAGLQSGIRSALAFQAVLNGIKHTSEWAAYKSHWQKAGISGLYRQCFVNTPRIFNSAAIQLTTLSIVGDWLKPIKTFSENPVLLTFCSALVSGTCVAIFMQPFDVISIRLYNQGTDSSGKGLLYRSYFDAYYKIFKIEGFFGLYKGVFSTWMRIGPHTVLCFCFYEQLERIYCLVVK</sequence>
<evidence type="ECO:0000256" key="1">
    <source>
        <dbReference type="ARBA" id="ARBA00004448"/>
    </source>
</evidence>
<evidence type="ECO:0000256" key="11">
    <source>
        <dbReference type="RuleBase" id="RU000488"/>
    </source>
</evidence>
<keyword evidence="8" id="KW-0496">Mitochondrion</keyword>
<dbReference type="InterPro" id="IPR023395">
    <property type="entry name" value="MCP_dom_sf"/>
</dbReference>
<comment type="subcellular location">
    <subcellularLocation>
        <location evidence="1">Mitochondrion inner membrane</location>
        <topology evidence="1">Multi-pass membrane protein</topology>
    </subcellularLocation>
</comment>
<dbReference type="EMBL" id="CAJNRD030001124">
    <property type="protein sequence ID" value="CAG5108797.1"/>
    <property type="molecule type" value="Genomic_DNA"/>
</dbReference>
<dbReference type="AlphaFoldDB" id="A0A8J2MUL8"/>
<evidence type="ECO:0000256" key="3">
    <source>
        <dbReference type="ARBA" id="ARBA00022448"/>
    </source>
</evidence>
<evidence type="ECO:0000256" key="7">
    <source>
        <dbReference type="ARBA" id="ARBA00022989"/>
    </source>
</evidence>
<dbReference type="Pfam" id="PF00153">
    <property type="entry name" value="Mito_carr"/>
    <property type="match status" value="5"/>
</dbReference>
<comment type="similarity">
    <text evidence="2 11">Belongs to the mitochondrial carrier (TC 2.A.29) family.</text>
</comment>
<feature type="non-terminal residue" evidence="12">
    <location>
        <position position="1"/>
    </location>
</feature>
<evidence type="ECO:0000256" key="2">
    <source>
        <dbReference type="ARBA" id="ARBA00006375"/>
    </source>
</evidence>
<dbReference type="Proteomes" id="UP000786811">
    <property type="component" value="Unassembled WGS sequence"/>
</dbReference>
<feature type="repeat" description="Solcar" evidence="10">
    <location>
        <begin position="206"/>
        <end position="297"/>
    </location>
</feature>
<keyword evidence="6" id="KW-0999">Mitochondrion inner membrane</keyword>
<evidence type="ECO:0000313" key="12">
    <source>
        <dbReference type="EMBL" id="CAG5108797.1"/>
    </source>
</evidence>
<keyword evidence="9 10" id="KW-0472">Membrane</keyword>
<dbReference type="InterPro" id="IPR018108">
    <property type="entry name" value="MCP_transmembrane"/>
</dbReference>
<keyword evidence="5" id="KW-0677">Repeat</keyword>
<reference evidence="12" key="1">
    <citation type="submission" date="2021-04" db="EMBL/GenBank/DDBJ databases">
        <authorList>
            <person name="Chebbi M.A.C M."/>
        </authorList>
    </citation>
    <scope>NUCLEOTIDE SEQUENCE</scope>
</reference>
<evidence type="ECO:0000256" key="4">
    <source>
        <dbReference type="ARBA" id="ARBA00022692"/>
    </source>
</evidence>
<evidence type="ECO:0000313" key="13">
    <source>
        <dbReference type="Proteomes" id="UP000786811"/>
    </source>
</evidence>
<dbReference type="PROSITE" id="PS50920">
    <property type="entry name" value="SOLCAR"/>
    <property type="match status" value="5"/>
</dbReference>
<proteinExistence type="inferred from homology"/>
<protein>
    <submittedName>
        <fullName evidence="12">Similar to Slc25a35: Solute carrier family 25 member 35 (Mus musculus)</fullName>
    </submittedName>
</protein>